<dbReference type="SUPFAM" id="SSF53448">
    <property type="entry name" value="Nucleotide-diphospho-sugar transferases"/>
    <property type="match status" value="1"/>
</dbReference>
<dbReference type="Proteomes" id="UP000559860">
    <property type="component" value="Unassembled WGS sequence"/>
</dbReference>
<proteinExistence type="predicted"/>
<keyword evidence="2" id="KW-0808">Transferase</keyword>
<evidence type="ECO:0000259" key="1">
    <source>
        <dbReference type="Pfam" id="PF00535"/>
    </source>
</evidence>
<keyword evidence="3" id="KW-1185">Reference proteome</keyword>
<feature type="domain" description="Glycosyltransferase 2-like" evidence="1">
    <location>
        <begin position="5"/>
        <end position="106"/>
    </location>
</feature>
<accession>A0A7W4IU40</accession>
<protein>
    <submittedName>
        <fullName evidence="2">Glycosyltransferase family 2 protein</fullName>
    </submittedName>
</protein>
<comment type="caution">
    <text evidence="2">The sequence shown here is derived from an EMBL/GenBank/DDBJ whole genome shotgun (WGS) entry which is preliminary data.</text>
</comment>
<dbReference type="AlphaFoldDB" id="A0A7W4IU40"/>
<gene>
    <name evidence="2" type="ORF">HLH36_11390</name>
</gene>
<dbReference type="EMBL" id="JABEQD010000007">
    <property type="protein sequence ID" value="MBB2168953.1"/>
    <property type="molecule type" value="Genomic_DNA"/>
</dbReference>
<name>A0A7W4IU40_9PROT</name>
<sequence>MKKYAVITAYNGEDFDIIKRCHDSVGNQTLKTDHIIVCDGKYRDFLTLLDARIIILDKNHGDYGNTPRSIGANLAACERYDGFCFCDSDNWLDGRHIETCIEQAKRVFGEDLCDCIITSRTFRREDGKILNVKEDDVQVHVDTGCIFYFPGSYYTLSIFSLIPQELSIAGDRVFWTALKQKGLNIAFVDSKTVNYTTLWRKHYIDSGEIPPTNTREDINKNKIVLWKNSLAPRETEIFERGVGIKIG</sequence>
<evidence type="ECO:0000313" key="2">
    <source>
        <dbReference type="EMBL" id="MBB2168953.1"/>
    </source>
</evidence>
<organism evidence="2 3">
    <name type="scientific">Gluconacetobacter aggeris</name>
    <dbReference type="NCBI Taxonomy" id="1286186"/>
    <lineage>
        <taxon>Bacteria</taxon>
        <taxon>Pseudomonadati</taxon>
        <taxon>Pseudomonadota</taxon>
        <taxon>Alphaproteobacteria</taxon>
        <taxon>Acetobacterales</taxon>
        <taxon>Acetobacteraceae</taxon>
        <taxon>Gluconacetobacter</taxon>
    </lineage>
</organism>
<dbReference type="RefSeq" id="WP_182986489.1">
    <property type="nucleotide sequence ID" value="NZ_JABEQD010000007.1"/>
</dbReference>
<dbReference type="InterPro" id="IPR029044">
    <property type="entry name" value="Nucleotide-diphossugar_trans"/>
</dbReference>
<reference evidence="2 3" key="1">
    <citation type="submission" date="2020-04" db="EMBL/GenBank/DDBJ databases">
        <title>Description of novel Gluconacetobacter.</title>
        <authorList>
            <person name="Sombolestani A."/>
        </authorList>
    </citation>
    <scope>NUCLEOTIDE SEQUENCE [LARGE SCALE GENOMIC DNA]</scope>
    <source>
        <strain evidence="2 3">LMG 27801</strain>
    </source>
</reference>
<dbReference type="Pfam" id="PF00535">
    <property type="entry name" value="Glycos_transf_2"/>
    <property type="match status" value="1"/>
</dbReference>
<dbReference type="CDD" id="cd00761">
    <property type="entry name" value="Glyco_tranf_GTA_type"/>
    <property type="match status" value="1"/>
</dbReference>
<dbReference type="Gene3D" id="3.90.550.10">
    <property type="entry name" value="Spore Coat Polysaccharide Biosynthesis Protein SpsA, Chain A"/>
    <property type="match status" value="1"/>
</dbReference>
<dbReference type="InterPro" id="IPR001173">
    <property type="entry name" value="Glyco_trans_2-like"/>
</dbReference>
<evidence type="ECO:0000313" key="3">
    <source>
        <dbReference type="Proteomes" id="UP000559860"/>
    </source>
</evidence>
<dbReference type="GO" id="GO:0016740">
    <property type="term" value="F:transferase activity"/>
    <property type="evidence" value="ECO:0007669"/>
    <property type="project" value="UniProtKB-KW"/>
</dbReference>